<evidence type="ECO:0000259" key="12">
    <source>
        <dbReference type="PROSITE" id="PS50222"/>
    </source>
</evidence>
<dbReference type="Proteomes" id="UP000654075">
    <property type="component" value="Unassembled WGS sequence"/>
</dbReference>
<organism evidence="13 14">
    <name type="scientific">Polarella glacialis</name>
    <name type="common">Dinoflagellate</name>
    <dbReference type="NCBI Taxonomy" id="89957"/>
    <lineage>
        <taxon>Eukaryota</taxon>
        <taxon>Sar</taxon>
        <taxon>Alveolata</taxon>
        <taxon>Dinophyceae</taxon>
        <taxon>Suessiales</taxon>
        <taxon>Suessiaceae</taxon>
        <taxon>Polarella</taxon>
    </lineage>
</organism>
<dbReference type="EMBL" id="CAJNNV010026126">
    <property type="protein sequence ID" value="CAE8617315.1"/>
    <property type="molecule type" value="Genomic_DNA"/>
</dbReference>
<comment type="similarity">
    <text evidence="10">Belongs to the protein kinase superfamily. Ser/Thr protein kinase family. CDPK subfamily.</text>
</comment>
<dbReference type="InterPro" id="IPR000719">
    <property type="entry name" value="Prot_kinase_dom"/>
</dbReference>
<dbReference type="Gene3D" id="1.10.238.10">
    <property type="entry name" value="EF-hand"/>
    <property type="match status" value="2"/>
</dbReference>
<evidence type="ECO:0000256" key="1">
    <source>
        <dbReference type="ARBA" id="ARBA00001946"/>
    </source>
</evidence>
<name>A0A813G388_POLGL</name>
<dbReference type="AlphaFoldDB" id="A0A813G388"/>
<comment type="caution">
    <text evidence="13">The sequence shown here is derived from an EMBL/GenBank/DDBJ whole genome shotgun (WGS) entry which is preliminary data.</text>
</comment>
<keyword evidence="7" id="KW-0418">Kinase</keyword>
<proteinExistence type="inferred from homology"/>
<dbReference type="GO" id="GO:0005509">
    <property type="term" value="F:calcium ion binding"/>
    <property type="evidence" value="ECO:0007669"/>
    <property type="project" value="InterPro"/>
</dbReference>
<keyword evidence="3" id="KW-0723">Serine/threonine-protein kinase</keyword>
<accession>A0A813G388</accession>
<evidence type="ECO:0000256" key="9">
    <source>
        <dbReference type="ARBA" id="ARBA00022840"/>
    </source>
</evidence>
<evidence type="ECO:0000256" key="6">
    <source>
        <dbReference type="ARBA" id="ARBA00022741"/>
    </source>
</evidence>
<dbReference type="PROSITE" id="PS00018">
    <property type="entry name" value="EF_HAND_1"/>
    <property type="match status" value="2"/>
</dbReference>
<reference evidence="13" key="1">
    <citation type="submission" date="2021-02" db="EMBL/GenBank/DDBJ databases">
        <authorList>
            <person name="Dougan E. K."/>
            <person name="Rhodes N."/>
            <person name="Thang M."/>
            <person name="Chan C."/>
        </authorList>
    </citation>
    <scope>NUCLEOTIDE SEQUENCE</scope>
</reference>
<keyword evidence="8" id="KW-0106">Calcium</keyword>
<dbReference type="Pfam" id="PF13499">
    <property type="entry name" value="EF-hand_7"/>
    <property type="match status" value="1"/>
</dbReference>
<evidence type="ECO:0000256" key="4">
    <source>
        <dbReference type="ARBA" id="ARBA00022679"/>
    </source>
</evidence>
<comment type="cofactor">
    <cofactor evidence="1">
        <name>Mg(2+)</name>
        <dbReference type="ChEBI" id="CHEBI:18420"/>
    </cofactor>
</comment>
<dbReference type="InterPro" id="IPR050205">
    <property type="entry name" value="CDPK_Ser/Thr_kinases"/>
</dbReference>
<dbReference type="GO" id="GO:0004674">
    <property type="term" value="F:protein serine/threonine kinase activity"/>
    <property type="evidence" value="ECO:0007669"/>
    <property type="project" value="UniProtKB-KW"/>
</dbReference>
<dbReference type="SUPFAM" id="SSF56112">
    <property type="entry name" value="Protein kinase-like (PK-like)"/>
    <property type="match status" value="1"/>
</dbReference>
<keyword evidence="9" id="KW-0067">ATP-binding</keyword>
<dbReference type="Gene3D" id="1.10.510.10">
    <property type="entry name" value="Transferase(Phosphotransferase) domain 1"/>
    <property type="match status" value="1"/>
</dbReference>
<dbReference type="SMART" id="SM00220">
    <property type="entry name" value="S_TKc"/>
    <property type="match status" value="1"/>
</dbReference>
<evidence type="ECO:0000256" key="8">
    <source>
        <dbReference type="ARBA" id="ARBA00022837"/>
    </source>
</evidence>
<evidence type="ECO:0000256" key="7">
    <source>
        <dbReference type="ARBA" id="ARBA00022777"/>
    </source>
</evidence>
<comment type="similarity">
    <text evidence="2">Belongs to the centrin family.</text>
</comment>
<evidence type="ECO:0000256" key="5">
    <source>
        <dbReference type="ARBA" id="ARBA00022737"/>
    </source>
</evidence>
<keyword evidence="6" id="KW-0547">Nucleotide-binding</keyword>
<dbReference type="CDD" id="cd00051">
    <property type="entry name" value="EFh"/>
    <property type="match status" value="1"/>
</dbReference>
<dbReference type="InterPro" id="IPR011009">
    <property type="entry name" value="Kinase-like_dom_sf"/>
</dbReference>
<evidence type="ECO:0000256" key="2">
    <source>
        <dbReference type="ARBA" id="ARBA00005253"/>
    </source>
</evidence>
<dbReference type="SUPFAM" id="SSF47473">
    <property type="entry name" value="EF-hand"/>
    <property type="match status" value="1"/>
</dbReference>
<dbReference type="InterPro" id="IPR002048">
    <property type="entry name" value="EF_hand_dom"/>
</dbReference>
<dbReference type="FunFam" id="1.10.238.10:FF:000178">
    <property type="entry name" value="Calmodulin-2 A"/>
    <property type="match status" value="1"/>
</dbReference>
<evidence type="ECO:0000313" key="14">
    <source>
        <dbReference type="Proteomes" id="UP000654075"/>
    </source>
</evidence>
<dbReference type="PROSITE" id="PS00108">
    <property type="entry name" value="PROTEIN_KINASE_ST"/>
    <property type="match status" value="1"/>
</dbReference>
<dbReference type="SMART" id="SM00054">
    <property type="entry name" value="EFh"/>
    <property type="match status" value="3"/>
</dbReference>
<dbReference type="Pfam" id="PF00069">
    <property type="entry name" value="Pkinase"/>
    <property type="match status" value="1"/>
</dbReference>
<feature type="non-terminal residue" evidence="13">
    <location>
        <position position="544"/>
    </location>
</feature>
<dbReference type="GO" id="GO:0043226">
    <property type="term" value="C:organelle"/>
    <property type="evidence" value="ECO:0007669"/>
    <property type="project" value="UniProtKB-ARBA"/>
</dbReference>
<dbReference type="InterPro" id="IPR018247">
    <property type="entry name" value="EF_Hand_1_Ca_BS"/>
</dbReference>
<dbReference type="InterPro" id="IPR011992">
    <property type="entry name" value="EF-hand-dom_pair"/>
</dbReference>
<dbReference type="GO" id="GO:0005524">
    <property type="term" value="F:ATP binding"/>
    <property type="evidence" value="ECO:0007669"/>
    <property type="project" value="UniProtKB-KW"/>
</dbReference>
<evidence type="ECO:0000256" key="3">
    <source>
        <dbReference type="ARBA" id="ARBA00022527"/>
    </source>
</evidence>
<dbReference type="PROSITE" id="PS50222">
    <property type="entry name" value="EF_HAND_2"/>
    <property type="match status" value="3"/>
</dbReference>
<keyword evidence="4" id="KW-0808">Transferase</keyword>
<dbReference type="PANTHER" id="PTHR24349">
    <property type="entry name" value="SERINE/THREONINE-PROTEIN KINASE"/>
    <property type="match status" value="1"/>
</dbReference>
<evidence type="ECO:0000256" key="10">
    <source>
        <dbReference type="ARBA" id="ARBA00024334"/>
    </source>
</evidence>
<protein>
    <recommendedName>
        <fullName evidence="15">Calmodulin</fullName>
    </recommendedName>
</protein>
<sequence length="544" mass="61767">KTLSTIDKKDRVDNIMGLWTVRGAQRPITDFYEFVDSVGEGNYGVVQRWRPLQNTSGSKESEVAVKQIKWKYVGRSCFRQKDRETSIRNELRMLLVLDNPFIIKFREWFEHPWLGIFFVMELCTGQTLQDLLDEVCLRPSLADRQAEMPALRRYFREIVYAVAYIHNLDPPVIHRDLKPDNVIMATSDKHSCIKVIDFGLASLKSSDQEDGDYQQGTLVFMAPEQYVNVAGEYTEEMDIWALGVILAWILSAVELGSLQHPMLDLESGKGFDVQWIDLYRAYKEEGPWNRDLTRPGPCSQILDQVLVHNPADRARANDILQADWVRVDDPAAAACATLLRKGALLANMSTYAQLSRFDKKILSLVADHAAETKVAMLRQTFRCFDTSMTGRISCDELLQGFRRNDVDISEEDVQDIFEAIDKDNTGAISYNEWIAATIGCESLRSEKAIHAAFRNLDPTGKGSIDAEDLKRALGHAGAQEVFEDEASPISSPESKIRGGEHITFEQFRDMVHKTSRRRFAPMKTVLDFKVLNLSLPTDCLREPS</sequence>
<keyword evidence="5" id="KW-0677">Repeat</keyword>
<evidence type="ECO:0008006" key="15">
    <source>
        <dbReference type="Google" id="ProtNLM"/>
    </source>
</evidence>
<feature type="domain" description="EF-hand" evidence="12">
    <location>
        <begin position="444"/>
        <end position="479"/>
    </location>
</feature>
<feature type="domain" description="EF-hand" evidence="12">
    <location>
        <begin position="408"/>
        <end position="443"/>
    </location>
</feature>
<dbReference type="PROSITE" id="PS50011">
    <property type="entry name" value="PROTEIN_KINASE_DOM"/>
    <property type="match status" value="1"/>
</dbReference>
<dbReference type="Gene3D" id="3.30.200.20">
    <property type="entry name" value="Phosphorylase Kinase, domain 1"/>
    <property type="match status" value="1"/>
</dbReference>
<keyword evidence="14" id="KW-1185">Reference proteome</keyword>
<dbReference type="OrthoDB" id="26525at2759"/>
<dbReference type="InterPro" id="IPR008271">
    <property type="entry name" value="Ser/Thr_kinase_AS"/>
</dbReference>
<evidence type="ECO:0000313" key="13">
    <source>
        <dbReference type="EMBL" id="CAE8617315.1"/>
    </source>
</evidence>
<feature type="domain" description="EF-hand" evidence="12">
    <location>
        <begin position="372"/>
        <end position="407"/>
    </location>
</feature>
<gene>
    <name evidence="13" type="ORF">PGLA1383_LOCUS34978</name>
</gene>
<feature type="domain" description="Protein kinase" evidence="11">
    <location>
        <begin position="32"/>
        <end position="325"/>
    </location>
</feature>
<evidence type="ECO:0000259" key="11">
    <source>
        <dbReference type="PROSITE" id="PS50011"/>
    </source>
</evidence>